<feature type="transmembrane region" description="Helical" evidence="1">
    <location>
        <begin position="39"/>
        <end position="62"/>
    </location>
</feature>
<keyword evidence="3" id="KW-1185">Reference proteome</keyword>
<proteinExistence type="predicted"/>
<organism evidence="2 3">
    <name type="scientific">Microvirga alba</name>
    <dbReference type="NCBI Taxonomy" id="2791025"/>
    <lineage>
        <taxon>Bacteria</taxon>
        <taxon>Pseudomonadati</taxon>
        <taxon>Pseudomonadota</taxon>
        <taxon>Alphaproteobacteria</taxon>
        <taxon>Hyphomicrobiales</taxon>
        <taxon>Methylobacteriaceae</taxon>
        <taxon>Microvirga</taxon>
    </lineage>
</organism>
<dbReference type="AlphaFoldDB" id="A0A931BM01"/>
<dbReference type="RefSeq" id="WP_196270293.1">
    <property type="nucleotide sequence ID" value="NZ_JADQDO010000001.1"/>
</dbReference>
<evidence type="ECO:0000313" key="2">
    <source>
        <dbReference type="EMBL" id="MBF9232333.1"/>
    </source>
</evidence>
<gene>
    <name evidence="2" type="ORF">I2H38_02955</name>
</gene>
<dbReference type="EMBL" id="JADQDO010000001">
    <property type="protein sequence ID" value="MBF9232333.1"/>
    <property type="molecule type" value="Genomic_DNA"/>
</dbReference>
<reference evidence="2" key="1">
    <citation type="submission" date="2020-11" db="EMBL/GenBank/DDBJ databases">
        <authorList>
            <person name="Kim M.K."/>
        </authorList>
    </citation>
    <scope>NUCLEOTIDE SEQUENCE</scope>
    <source>
        <strain evidence="2">BT350</strain>
    </source>
</reference>
<protein>
    <submittedName>
        <fullName evidence="2">Uncharacterized protein</fullName>
    </submittedName>
</protein>
<keyword evidence="1" id="KW-0812">Transmembrane</keyword>
<comment type="caution">
    <text evidence="2">The sequence shown here is derived from an EMBL/GenBank/DDBJ whole genome shotgun (WGS) entry which is preliminary data.</text>
</comment>
<evidence type="ECO:0000313" key="3">
    <source>
        <dbReference type="Proteomes" id="UP000599312"/>
    </source>
</evidence>
<sequence>MTPPVIPLSVWLLGAFDPILVVVAVLLGWKADQIGKVFIAAIAALGISVLVSWGITGLGLPWIAPISHDTPTLYPVRAIAALVWAGGAYAARRVWRR</sequence>
<keyword evidence="1" id="KW-0472">Membrane</keyword>
<feature type="transmembrane region" description="Helical" evidence="1">
    <location>
        <begin position="6"/>
        <end position="27"/>
    </location>
</feature>
<dbReference type="Proteomes" id="UP000599312">
    <property type="component" value="Unassembled WGS sequence"/>
</dbReference>
<keyword evidence="1" id="KW-1133">Transmembrane helix</keyword>
<name>A0A931BM01_9HYPH</name>
<accession>A0A931BM01</accession>
<evidence type="ECO:0000256" key="1">
    <source>
        <dbReference type="SAM" id="Phobius"/>
    </source>
</evidence>
<feature type="transmembrane region" description="Helical" evidence="1">
    <location>
        <begin position="74"/>
        <end position="91"/>
    </location>
</feature>